<accession>A0AC58N6F7</accession>
<protein>
    <submittedName>
        <fullName evidence="2">Inactive group IIC secretory phospholipase A2 isoform X3</fullName>
    </submittedName>
</protein>
<dbReference type="RefSeq" id="XP_073937249.1">
    <property type="nucleotide sequence ID" value="XM_074081148.1"/>
</dbReference>
<keyword evidence="1" id="KW-1185">Reference proteome</keyword>
<organism evidence="1 2">
    <name type="scientific">Castor canadensis</name>
    <name type="common">American beaver</name>
    <dbReference type="NCBI Taxonomy" id="51338"/>
    <lineage>
        <taxon>Eukaryota</taxon>
        <taxon>Metazoa</taxon>
        <taxon>Chordata</taxon>
        <taxon>Craniata</taxon>
        <taxon>Vertebrata</taxon>
        <taxon>Euteleostomi</taxon>
        <taxon>Mammalia</taxon>
        <taxon>Eutheria</taxon>
        <taxon>Euarchontoglires</taxon>
        <taxon>Glires</taxon>
        <taxon>Rodentia</taxon>
        <taxon>Castorimorpha</taxon>
        <taxon>Castoridae</taxon>
        <taxon>Castor</taxon>
    </lineage>
</organism>
<gene>
    <name evidence="2" type="primary">Pla2g2c</name>
</gene>
<sequence length="134" mass="15317">MQSREETCPICKKEFSWQTKTGPWHPGPLGLLRNEGHFHPHCLHLLCCRAHDCCYKKLKEIGCQPVLNSYPFHIVNSTVVCGCALGGNCLCGLKACECDKQSVYCFKQSLPTYEKNFKQFFSSRPQCGRRKLRC</sequence>
<reference evidence="2" key="1">
    <citation type="submission" date="2025-08" db="UniProtKB">
        <authorList>
            <consortium name="RefSeq"/>
        </authorList>
    </citation>
    <scope>IDENTIFICATION</scope>
</reference>
<evidence type="ECO:0000313" key="2">
    <source>
        <dbReference type="RefSeq" id="XP_073937249.1"/>
    </source>
</evidence>
<proteinExistence type="predicted"/>
<dbReference type="Proteomes" id="UP001732720">
    <property type="component" value="Chromosome 7"/>
</dbReference>
<evidence type="ECO:0000313" key="1">
    <source>
        <dbReference type="Proteomes" id="UP001732720"/>
    </source>
</evidence>
<name>A0AC58N6F7_CASCN</name>